<comment type="pathway">
    <text evidence="6">Sulfur metabolism; glutathione metabolism.</text>
</comment>
<dbReference type="EC" id="3.4.19.13" evidence="6"/>
<dbReference type="NCBIfam" id="TIGR00066">
    <property type="entry name" value="g_glut_trans"/>
    <property type="match status" value="1"/>
</dbReference>
<evidence type="ECO:0000313" key="7">
    <source>
        <dbReference type="EMBL" id="SAK82492.1"/>
    </source>
</evidence>
<gene>
    <name evidence="7" type="ORF">AWB79_05494</name>
</gene>
<feature type="active site" description="Nucleophile" evidence="4">
    <location>
        <position position="344"/>
    </location>
</feature>
<evidence type="ECO:0000256" key="2">
    <source>
        <dbReference type="ARBA" id="ARBA00001089"/>
    </source>
</evidence>
<dbReference type="Gene3D" id="3.60.20.40">
    <property type="match status" value="1"/>
</dbReference>
<dbReference type="EC" id="2.3.2.2" evidence="6"/>
<dbReference type="GO" id="GO:0006750">
    <property type="term" value="P:glutathione biosynthetic process"/>
    <property type="evidence" value="ECO:0007669"/>
    <property type="project" value="UniProtKB-KW"/>
</dbReference>
<dbReference type="InterPro" id="IPR029055">
    <property type="entry name" value="Ntn_hydrolases_N"/>
</dbReference>
<dbReference type="UniPathway" id="UPA00204"/>
<dbReference type="InterPro" id="IPR043138">
    <property type="entry name" value="GGT_lsub"/>
</dbReference>
<keyword evidence="6" id="KW-0317">Glutathione biosynthesis</keyword>
<keyword evidence="6" id="KW-0378">Hydrolase</keyword>
<dbReference type="GO" id="GO:0006751">
    <property type="term" value="P:glutathione catabolic process"/>
    <property type="evidence" value="ECO:0007669"/>
    <property type="project" value="UniProtKB-UniRule"/>
</dbReference>
<evidence type="ECO:0000256" key="3">
    <source>
        <dbReference type="ARBA" id="ARBA00047417"/>
    </source>
</evidence>
<dbReference type="Gene3D" id="1.10.246.130">
    <property type="match status" value="1"/>
</dbReference>
<dbReference type="InterPro" id="IPR052896">
    <property type="entry name" value="GGT-like_enzyme"/>
</dbReference>
<organism evidence="7 8">
    <name type="scientific">Caballeronia hypogeia</name>
    <dbReference type="NCBI Taxonomy" id="1777140"/>
    <lineage>
        <taxon>Bacteria</taxon>
        <taxon>Pseudomonadati</taxon>
        <taxon>Pseudomonadota</taxon>
        <taxon>Betaproteobacteria</taxon>
        <taxon>Burkholderiales</taxon>
        <taxon>Burkholderiaceae</taxon>
        <taxon>Caballeronia</taxon>
    </lineage>
</organism>
<protein>
    <recommendedName>
        <fullName evidence="6">Glutathione hydrolase proenzyme</fullName>
        <ecNumber evidence="6">2.3.2.2</ecNumber>
        <ecNumber evidence="6">3.4.19.13</ecNumber>
    </recommendedName>
    <component>
        <recommendedName>
            <fullName evidence="6">Glutathione hydrolase large chain</fullName>
        </recommendedName>
    </component>
    <component>
        <recommendedName>
            <fullName evidence="6">Glutathione hydrolase small chain</fullName>
        </recommendedName>
    </component>
</protein>
<comment type="catalytic activity">
    <reaction evidence="1 6">
        <text>an S-substituted glutathione + H2O = an S-substituted L-cysteinylglycine + L-glutamate</text>
        <dbReference type="Rhea" id="RHEA:59468"/>
        <dbReference type="ChEBI" id="CHEBI:15377"/>
        <dbReference type="ChEBI" id="CHEBI:29985"/>
        <dbReference type="ChEBI" id="CHEBI:90779"/>
        <dbReference type="ChEBI" id="CHEBI:143103"/>
        <dbReference type="EC" id="3.4.19.13"/>
    </reaction>
</comment>
<dbReference type="OrthoDB" id="5297205at2"/>
<name>A0A158CJN2_9BURK</name>
<evidence type="ECO:0000256" key="6">
    <source>
        <dbReference type="RuleBase" id="RU368036"/>
    </source>
</evidence>
<feature type="binding site" evidence="5">
    <location>
        <begin position="362"/>
        <end position="364"/>
    </location>
    <ligand>
        <name>L-glutamate</name>
        <dbReference type="ChEBI" id="CHEBI:29985"/>
    </ligand>
</feature>
<keyword evidence="8" id="KW-1185">Reference proteome</keyword>
<evidence type="ECO:0000256" key="1">
    <source>
        <dbReference type="ARBA" id="ARBA00001049"/>
    </source>
</evidence>
<dbReference type="STRING" id="1777140.AWB79_05494"/>
<comment type="caution">
    <text evidence="7">The sequence shown here is derived from an EMBL/GenBank/DDBJ whole genome shotgun (WGS) entry which is preliminary data.</text>
</comment>
<keyword evidence="6" id="KW-0808">Transferase</keyword>
<accession>A0A158CJN2</accession>
<dbReference type="Pfam" id="PF01019">
    <property type="entry name" value="G_glu_transpept"/>
    <property type="match status" value="1"/>
</dbReference>
<dbReference type="PANTHER" id="PTHR43881:SF1">
    <property type="entry name" value="GAMMA-GLUTAMYLTRANSPEPTIDASE (AFU_ORTHOLOGUE AFUA_4G13580)"/>
    <property type="match status" value="1"/>
</dbReference>
<comment type="catalytic activity">
    <reaction evidence="2 6">
        <text>glutathione + H2O = L-cysteinylglycine + L-glutamate</text>
        <dbReference type="Rhea" id="RHEA:28807"/>
        <dbReference type="ChEBI" id="CHEBI:15377"/>
        <dbReference type="ChEBI" id="CHEBI:29985"/>
        <dbReference type="ChEBI" id="CHEBI:57925"/>
        <dbReference type="ChEBI" id="CHEBI:61694"/>
        <dbReference type="EC" id="3.4.19.13"/>
    </reaction>
</comment>
<evidence type="ECO:0000313" key="8">
    <source>
        <dbReference type="Proteomes" id="UP000054851"/>
    </source>
</evidence>
<dbReference type="SUPFAM" id="SSF56235">
    <property type="entry name" value="N-terminal nucleophile aminohydrolases (Ntn hydrolases)"/>
    <property type="match status" value="1"/>
</dbReference>
<dbReference type="InterPro" id="IPR000101">
    <property type="entry name" value="GGT_peptidase"/>
</dbReference>
<keyword evidence="6" id="KW-0865">Zymogen</keyword>
<dbReference type="InterPro" id="IPR043137">
    <property type="entry name" value="GGT_ssub_C"/>
</dbReference>
<comment type="PTM">
    <text evidence="6">Cleaved by autocatalysis into a large and a small subunit.</text>
</comment>
<sequence>MKVQRAHRPMRVGKSGAVASNHPVATQAGLDVLRAGGNAVDAAVAVSLALGVAEPHMSGLGGDGFYHCFFANSSRGAVYNGSGFAPARAVKDGMTQLPTRGPESVSVPGAIGALGLMHAQQGSMPWAELVAPSIEAAKHGVGVTHVYQRFAAKYAHEIRPFSHAAQLFLRNGEAPQIGEFIVQPHLAASLELLANNGAEGFYRGALAQLIASDMHEAGVPITADDLSSFQPQVQAPIGVNYRGYEIHQTPPNSTGFVLLQALKLVEARLPRDAAFLSAEVAHLLIEAKKLAFVEREKFGADPSFVSIPLDEMLDERYLQTLAEEIDLRRSATRPLRPTPGEGNTTYFCVVDRWGNAVSAIQSLNTCFGSGIALERSGILLNNRMNCWHLDAEHPNKLAAGKRVRHTMNAPMVLKDGKVWAVFGTPGADDQVQTNLQIAVGLIDYDIDPQSLVEAPRWSSSQTGQSANWPHGGDDALTVEDTMPSAVRDGLRERGHQLVEVPYREGPCSVACIRVLDNGAKVAASDPRRDGWAAAY</sequence>
<proteinExistence type="inferred from homology"/>
<dbReference type="GO" id="GO:0103068">
    <property type="term" value="F:leukotriene C4 gamma-glutamyl transferase activity"/>
    <property type="evidence" value="ECO:0007669"/>
    <property type="project" value="UniProtKB-EC"/>
</dbReference>
<comment type="subunit">
    <text evidence="6">This enzyme consists of two polypeptide chains, which are synthesized in precursor form from a single polypeptide.</text>
</comment>
<reference evidence="7" key="1">
    <citation type="submission" date="2016-01" db="EMBL/GenBank/DDBJ databases">
        <authorList>
            <person name="Peeters C."/>
        </authorList>
    </citation>
    <scope>NUCLEOTIDE SEQUENCE</scope>
    <source>
        <strain evidence="7">LMG 29322</strain>
    </source>
</reference>
<evidence type="ECO:0000256" key="4">
    <source>
        <dbReference type="PIRSR" id="PIRSR600101-1"/>
    </source>
</evidence>
<dbReference type="PANTHER" id="PTHR43881">
    <property type="entry name" value="GAMMA-GLUTAMYLTRANSPEPTIDASE (AFU_ORTHOLOGUE AFUA_4G13580)"/>
    <property type="match status" value="1"/>
</dbReference>
<keyword evidence="6" id="KW-0012">Acyltransferase</keyword>
<dbReference type="AlphaFoldDB" id="A0A158CJN2"/>
<dbReference type="EMBL" id="FCOA02000023">
    <property type="protein sequence ID" value="SAK82492.1"/>
    <property type="molecule type" value="Genomic_DNA"/>
</dbReference>
<dbReference type="GO" id="GO:0036374">
    <property type="term" value="F:glutathione hydrolase activity"/>
    <property type="evidence" value="ECO:0007669"/>
    <property type="project" value="UniProtKB-UniRule"/>
</dbReference>
<evidence type="ECO:0000256" key="5">
    <source>
        <dbReference type="PIRSR" id="PIRSR600101-2"/>
    </source>
</evidence>
<dbReference type="PRINTS" id="PR01210">
    <property type="entry name" value="GGTRANSPTASE"/>
</dbReference>
<dbReference type="Proteomes" id="UP000054851">
    <property type="component" value="Unassembled WGS sequence"/>
</dbReference>
<comment type="similarity">
    <text evidence="6">Belongs to the gamma-glutamyltransferase family.</text>
</comment>
<feature type="binding site" evidence="5">
    <location>
        <position position="427"/>
    </location>
    <ligand>
        <name>L-glutamate</name>
        <dbReference type="ChEBI" id="CHEBI:29985"/>
    </ligand>
</feature>
<comment type="catalytic activity">
    <reaction evidence="3 6">
        <text>an N-terminal (5-L-glutamyl)-[peptide] + an alpha-amino acid = 5-L-glutamyl amino acid + an N-terminal L-alpha-aminoacyl-[peptide]</text>
        <dbReference type="Rhea" id="RHEA:23904"/>
        <dbReference type="Rhea" id="RHEA-COMP:9780"/>
        <dbReference type="Rhea" id="RHEA-COMP:9795"/>
        <dbReference type="ChEBI" id="CHEBI:77644"/>
        <dbReference type="ChEBI" id="CHEBI:78597"/>
        <dbReference type="ChEBI" id="CHEBI:78599"/>
        <dbReference type="ChEBI" id="CHEBI:78608"/>
        <dbReference type="EC" id="2.3.2.2"/>
    </reaction>
</comment>